<sequence>MQQAVASQSPKVLILLGAGLTGSIVLKNGRLSELIAQLQDLLKDVDKVEFLPYKYDHSLLAAQIRQLAQEIKELSMSNPVTILNRNSDSSGASTLSKAYRLIVD</sequence>
<organism evidence="1 2">
    <name type="scientific">Rubroshorea leprosula</name>
    <dbReference type="NCBI Taxonomy" id="152421"/>
    <lineage>
        <taxon>Eukaryota</taxon>
        <taxon>Viridiplantae</taxon>
        <taxon>Streptophyta</taxon>
        <taxon>Embryophyta</taxon>
        <taxon>Tracheophyta</taxon>
        <taxon>Spermatophyta</taxon>
        <taxon>Magnoliopsida</taxon>
        <taxon>eudicotyledons</taxon>
        <taxon>Gunneridae</taxon>
        <taxon>Pentapetalae</taxon>
        <taxon>rosids</taxon>
        <taxon>malvids</taxon>
        <taxon>Malvales</taxon>
        <taxon>Dipterocarpaceae</taxon>
        <taxon>Rubroshorea</taxon>
    </lineage>
</organism>
<accession>A0AAV5L0S0</accession>
<gene>
    <name evidence="1" type="ORF">SLEP1_g39551</name>
</gene>
<dbReference type="Proteomes" id="UP001054252">
    <property type="component" value="Unassembled WGS sequence"/>
</dbReference>
<evidence type="ECO:0000313" key="1">
    <source>
        <dbReference type="EMBL" id="GKV30771.1"/>
    </source>
</evidence>
<dbReference type="EMBL" id="BPVZ01000088">
    <property type="protein sequence ID" value="GKV30771.1"/>
    <property type="molecule type" value="Genomic_DNA"/>
</dbReference>
<dbReference type="PANTHER" id="PTHR46667:SF1">
    <property type="entry name" value="OS09G0482740 PROTEIN"/>
    <property type="match status" value="1"/>
</dbReference>
<evidence type="ECO:0000313" key="2">
    <source>
        <dbReference type="Proteomes" id="UP001054252"/>
    </source>
</evidence>
<name>A0AAV5L0S0_9ROSI</name>
<proteinExistence type="predicted"/>
<keyword evidence="2" id="KW-1185">Reference proteome</keyword>
<dbReference type="AlphaFoldDB" id="A0AAV5L0S0"/>
<comment type="caution">
    <text evidence="1">The sequence shown here is derived from an EMBL/GenBank/DDBJ whole genome shotgun (WGS) entry which is preliminary data.</text>
</comment>
<protein>
    <submittedName>
        <fullName evidence="1">Uncharacterized protein</fullName>
    </submittedName>
</protein>
<reference evidence="1 2" key="1">
    <citation type="journal article" date="2021" name="Commun. Biol.">
        <title>The genome of Shorea leprosula (Dipterocarpaceae) highlights the ecological relevance of drought in aseasonal tropical rainforests.</title>
        <authorList>
            <person name="Ng K.K.S."/>
            <person name="Kobayashi M.J."/>
            <person name="Fawcett J.A."/>
            <person name="Hatakeyama M."/>
            <person name="Paape T."/>
            <person name="Ng C.H."/>
            <person name="Ang C.C."/>
            <person name="Tnah L.H."/>
            <person name="Lee C.T."/>
            <person name="Nishiyama T."/>
            <person name="Sese J."/>
            <person name="O'Brien M.J."/>
            <person name="Copetti D."/>
            <person name="Mohd Noor M.I."/>
            <person name="Ong R.C."/>
            <person name="Putra M."/>
            <person name="Sireger I.Z."/>
            <person name="Indrioko S."/>
            <person name="Kosugi Y."/>
            <person name="Izuno A."/>
            <person name="Isagi Y."/>
            <person name="Lee S.L."/>
            <person name="Shimizu K.K."/>
        </authorList>
    </citation>
    <scope>NUCLEOTIDE SEQUENCE [LARGE SCALE GENOMIC DNA]</scope>
    <source>
        <strain evidence="1">214</strain>
    </source>
</reference>
<dbReference type="PANTHER" id="PTHR46667">
    <property type="entry name" value="OS05G0182700 PROTEIN"/>
    <property type="match status" value="1"/>
</dbReference>